<sequence length="177" mass="20068">MDVSIIVNIVLCVLSFILAAISVVTVVITLRQNNKMIEESTRPVISIYTDEINAGNPFFYLIVKNFGKSPAYITKFEYDFDFKGCYKIRNDRDYLEGLNNAVLAPGQSRICTLDYAKIDKEVTFTIEYRSGAKKVYLDKFTIDLKAGVSMPYGKVATEGKELRTISYALQEMLQKNL</sequence>
<accession>A0A173YPK3</accession>
<dbReference type="EMBL" id="CYZU01000001">
    <property type="protein sequence ID" value="CUN65126.1"/>
    <property type="molecule type" value="Genomic_DNA"/>
</dbReference>
<keyword evidence="1" id="KW-1133">Transmembrane helix</keyword>
<name>A0A173YPK3_9FIRM</name>
<reference evidence="2 3" key="1">
    <citation type="submission" date="2015-09" db="EMBL/GenBank/DDBJ databases">
        <authorList>
            <consortium name="Pathogen Informatics"/>
        </authorList>
    </citation>
    <scope>NUCLEOTIDE SEQUENCE [LARGE SCALE GENOMIC DNA]</scope>
    <source>
        <strain evidence="2 3">2789STDY5834876</strain>
    </source>
</reference>
<evidence type="ECO:0000256" key="1">
    <source>
        <dbReference type="SAM" id="Phobius"/>
    </source>
</evidence>
<gene>
    <name evidence="2" type="ORF">ERS852491_00158</name>
</gene>
<evidence type="ECO:0000313" key="3">
    <source>
        <dbReference type="Proteomes" id="UP000095544"/>
    </source>
</evidence>
<dbReference type="STRING" id="39482.ERS852491_00158"/>
<keyword evidence="1" id="KW-0472">Membrane</keyword>
<feature type="transmembrane region" description="Helical" evidence="1">
    <location>
        <begin position="6"/>
        <end position="30"/>
    </location>
</feature>
<dbReference type="AlphaFoldDB" id="A0A173YPK3"/>
<dbReference type="OrthoDB" id="2221733at2"/>
<protein>
    <submittedName>
        <fullName evidence="2">Uncharacterized protein</fullName>
    </submittedName>
</protein>
<keyword evidence="1" id="KW-0812">Transmembrane</keyword>
<organism evidence="2 3">
    <name type="scientific">Faecalicatena contorta</name>
    <dbReference type="NCBI Taxonomy" id="39482"/>
    <lineage>
        <taxon>Bacteria</taxon>
        <taxon>Bacillati</taxon>
        <taxon>Bacillota</taxon>
        <taxon>Clostridia</taxon>
        <taxon>Lachnospirales</taxon>
        <taxon>Lachnospiraceae</taxon>
        <taxon>Faecalicatena</taxon>
    </lineage>
</organism>
<proteinExistence type="predicted"/>
<dbReference type="RefSeq" id="WP_055149977.1">
    <property type="nucleotide sequence ID" value="NZ_CYZU01000001.1"/>
</dbReference>
<evidence type="ECO:0000313" key="2">
    <source>
        <dbReference type="EMBL" id="CUN65126.1"/>
    </source>
</evidence>
<dbReference type="Proteomes" id="UP000095544">
    <property type="component" value="Unassembled WGS sequence"/>
</dbReference>